<accession>A0ABN7NXV4</accession>
<protein>
    <recommendedName>
        <fullName evidence="3">Cytosolic fatty-acid binding proteins domain-containing protein</fullName>
    </recommendedName>
</protein>
<dbReference type="InterPro" id="IPR000566">
    <property type="entry name" value="Lipocln_cytosolic_FA-bd_dom"/>
</dbReference>
<dbReference type="Gene3D" id="2.40.128.20">
    <property type="match status" value="1"/>
</dbReference>
<evidence type="ECO:0000256" key="2">
    <source>
        <dbReference type="ARBA" id="ARBA00023121"/>
    </source>
</evidence>
<organism evidence="4 5">
    <name type="scientific">Timema podura</name>
    <name type="common">Walking stick</name>
    <dbReference type="NCBI Taxonomy" id="61482"/>
    <lineage>
        <taxon>Eukaryota</taxon>
        <taxon>Metazoa</taxon>
        <taxon>Ecdysozoa</taxon>
        <taxon>Arthropoda</taxon>
        <taxon>Hexapoda</taxon>
        <taxon>Insecta</taxon>
        <taxon>Pterygota</taxon>
        <taxon>Neoptera</taxon>
        <taxon>Polyneoptera</taxon>
        <taxon>Phasmatodea</taxon>
        <taxon>Timematodea</taxon>
        <taxon>Timematoidea</taxon>
        <taxon>Timematidae</taxon>
        <taxon>Timema</taxon>
    </lineage>
</organism>
<keyword evidence="5" id="KW-1185">Reference proteome</keyword>
<evidence type="ECO:0000256" key="1">
    <source>
        <dbReference type="ARBA" id="ARBA00008390"/>
    </source>
</evidence>
<evidence type="ECO:0000313" key="4">
    <source>
        <dbReference type="EMBL" id="CAG2059505.1"/>
    </source>
</evidence>
<dbReference type="SUPFAM" id="SSF50814">
    <property type="entry name" value="Lipocalins"/>
    <property type="match status" value="2"/>
</dbReference>
<name>A0ABN7NXV4_TIMPD</name>
<reference evidence="4" key="1">
    <citation type="submission" date="2021-03" db="EMBL/GenBank/DDBJ databases">
        <authorList>
            <person name="Tran Van P."/>
        </authorList>
    </citation>
    <scope>NUCLEOTIDE SEQUENCE</scope>
</reference>
<dbReference type="PANTHER" id="PTHR11955">
    <property type="entry name" value="FATTY ACID BINDING PROTEIN"/>
    <property type="match status" value="1"/>
</dbReference>
<dbReference type="PROSITE" id="PS00214">
    <property type="entry name" value="FABP"/>
    <property type="match status" value="1"/>
</dbReference>
<evidence type="ECO:0000259" key="3">
    <source>
        <dbReference type="PROSITE" id="PS00214"/>
    </source>
</evidence>
<dbReference type="InterPro" id="IPR031259">
    <property type="entry name" value="ILBP"/>
</dbReference>
<sequence>MEAFLGKKYKLAASENFDEYMKAVGIPYYGICAFSNFVRVGVTISRGNVCAALGGLKTNGISLRVVDYSSCVGLMTRKMGNTVSPVIELTENGGEYTLKTTSTFKNSVLTFKIGEECEEETADGRKVKSTCTIDGNKLIQVQKGDKDSTIIREFTPEQVTTTLTADGVVSTRIYKLEK</sequence>
<dbReference type="InterPro" id="IPR000463">
    <property type="entry name" value="Fatty_acid-bd"/>
</dbReference>
<comment type="similarity">
    <text evidence="1">Belongs to the calycin superfamily. Fatty-acid binding protein (FABP) family.</text>
</comment>
<dbReference type="Pfam" id="PF00061">
    <property type="entry name" value="Lipocalin"/>
    <property type="match status" value="1"/>
</dbReference>
<comment type="caution">
    <text evidence="4">The sequence shown here is derived from an EMBL/GenBank/DDBJ whole genome shotgun (WGS) entry which is preliminary data.</text>
</comment>
<gene>
    <name evidence="4" type="ORF">TPAB3V08_LOCUS6468</name>
</gene>
<evidence type="ECO:0000313" key="5">
    <source>
        <dbReference type="Proteomes" id="UP001153148"/>
    </source>
</evidence>
<keyword evidence="2" id="KW-0446">Lipid-binding</keyword>
<dbReference type="EMBL" id="CAJPIN010009746">
    <property type="protein sequence ID" value="CAG2059505.1"/>
    <property type="molecule type" value="Genomic_DNA"/>
</dbReference>
<feature type="domain" description="Cytosolic fatty-acid binding proteins" evidence="3">
    <location>
        <begin position="7"/>
        <end position="24"/>
    </location>
</feature>
<dbReference type="Proteomes" id="UP001153148">
    <property type="component" value="Unassembled WGS sequence"/>
</dbReference>
<dbReference type="InterPro" id="IPR012674">
    <property type="entry name" value="Calycin"/>
</dbReference>
<proteinExistence type="inferred from homology"/>